<protein>
    <submittedName>
        <fullName evidence="1">Dicer-1</fullName>
    </submittedName>
</protein>
<feature type="non-terminal residue" evidence="1">
    <location>
        <position position="88"/>
    </location>
</feature>
<sequence>MKVEQFSPRRDFVVPGFSAPQQVINFIEKNHIRPTFLIGMQLPLEDALSGELSTEGREHMQQRFEDWENRAETEPFGKAQNSMQCYIR</sequence>
<name>S4PHA8_9NEOP</name>
<accession>S4PHA8</accession>
<evidence type="ECO:0000313" key="1">
    <source>
        <dbReference type="EMBL" id="JAA86700.1"/>
    </source>
</evidence>
<dbReference type="EMBL" id="GAIX01005860">
    <property type="protein sequence ID" value="JAA86700.1"/>
    <property type="molecule type" value="Transcribed_RNA"/>
</dbReference>
<reference evidence="1" key="1">
    <citation type="journal article" date="2013" name="BMC Genomics">
        <title>Unscrambling butterfly oogenesis.</title>
        <authorList>
            <person name="Carter J.M."/>
            <person name="Baker S.C."/>
            <person name="Pink R."/>
            <person name="Carter D.R."/>
            <person name="Collins A."/>
            <person name="Tomlin J."/>
            <person name="Gibbs M."/>
            <person name="Breuker C.J."/>
        </authorList>
    </citation>
    <scope>NUCLEOTIDE SEQUENCE</scope>
    <source>
        <tissue evidence="1">Ovary</tissue>
    </source>
</reference>
<proteinExistence type="predicted"/>
<dbReference type="AlphaFoldDB" id="S4PHA8"/>
<organism evidence="1">
    <name type="scientific">Pararge aegeria</name>
    <name type="common">speckled wood butterfly</name>
    <dbReference type="NCBI Taxonomy" id="116150"/>
    <lineage>
        <taxon>Eukaryota</taxon>
        <taxon>Metazoa</taxon>
        <taxon>Ecdysozoa</taxon>
        <taxon>Arthropoda</taxon>
        <taxon>Hexapoda</taxon>
        <taxon>Insecta</taxon>
        <taxon>Pterygota</taxon>
        <taxon>Neoptera</taxon>
        <taxon>Endopterygota</taxon>
        <taxon>Lepidoptera</taxon>
        <taxon>Glossata</taxon>
        <taxon>Ditrysia</taxon>
        <taxon>Papilionoidea</taxon>
        <taxon>Nymphalidae</taxon>
        <taxon>Satyrinae</taxon>
        <taxon>Satyrini</taxon>
        <taxon>Parargina</taxon>
        <taxon>Pararge</taxon>
    </lineage>
</organism>
<reference evidence="1" key="2">
    <citation type="submission" date="2013-05" db="EMBL/GenBank/DDBJ databases">
        <authorList>
            <person name="Carter J.-M."/>
            <person name="Baker S.C."/>
            <person name="Pink R."/>
            <person name="Carter D.R.F."/>
            <person name="Collins A."/>
            <person name="Tomlin J."/>
            <person name="Gibbs M."/>
            <person name="Breuker C.J."/>
        </authorList>
    </citation>
    <scope>NUCLEOTIDE SEQUENCE</scope>
    <source>
        <tissue evidence="1">Ovary</tissue>
    </source>
</reference>